<evidence type="ECO:0000256" key="1">
    <source>
        <dbReference type="ARBA" id="ARBA00000085"/>
    </source>
</evidence>
<dbReference type="EMBL" id="JBEPMJ010000006">
    <property type="protein sequence ID" value="MET3749879.1"/>
    <property type="molecule type" value="Genomic_DNA"/>
</dbReference>
<dbReference type="Gene3D" id="3.30.450.20">
    <property type="entry name" value="PAS domain"/>
    <property type="match status" value="1"/>
</dbReference>
<evidence type="ECO:0000256" key="5">
    <source>
        <dbReference type="ARBA" id="ARBA00022553"/>
    </source>
</evidence>
<dbReference type="SUPFAM" id="SSF55874">
    <property type="entry name" value="ATPase domain of HSP90 chaperone/DNA topoisomerase II/histidine kinase"/>
    <property type="match status" value="1"/>
</dbReference>
<feature type="transmembrane region" description="Helical" evidence="14">
    <location>
        <begin position="20"/>
        <end position="44"/>
    </location>
</feature>
<feature type="region of interest" description="Disordered" evidence="13">
    <location>
        <begin position="574"/>
        <end position="600"/>
    </location>
</feature>
<dbReference type="SMART" id="SM00387">
    <property type="entry name" value="HATPase_c"/>
    <property type="match status" value="1"/>
</dbReference>
<dbReference type="InterPro" id="IPR050640">
    <property type="entry name" value="Bact_2-comp_sensor_kinase"/>
</dbReference>
<dbReference type="PRINTS" id="PR00344">
    <property type="entry name" value="BCTRLSENSOR"/>
</dbReference>
<dbReference type="Pfam" id="PF02743">
    <property type="entry name" value="dCache_1"/>
    <property type="match status" value="1"/>
</dbReference>
<keyword evidence="12" id="KW-0175">Coiled coil</keyword>
<keyword evidence="8 17" id="KW-0418">Kinase</keyword>
<evidence type="ECO:0000256" key="12">
    <source>
        <dbReference type="SAM" id="Coils"/>
    </source>
</evidence>
<feature type="coiled-coil region" evidence="12">
    <location>
        <begin position="362"/>
        <end position="389"/>
    </location>
</feature>
<dbReference type="InterPro" id="IPR036890">
    <property type="entry name" value="HATPase_C_sf"/>
</dbReference>
<dbReference type="InterPro" id="IPR003594">
    <property type="entry name" value="HATPase_dom"/>
</dbReference>
<dbReference type="InterPro" id="IPR005467">
    <property type="entry name" value="His_kinase_dom"/>
</dbReference>
<dbReference type="PANTHER" id="PTHR34220:SF7">
    <property type="entry name" value="SENSOR HISTIDINE KINASE YPDA"/>
    <property type="match status" value="1"/>
</dbReference>
<keyword evidence="6 17" id="KW-0808">Transferase</keyword>
<evidence type="ECO:0000256" key="2">
    <source>
        <dbReference type="ARBA" id="ARBA00004651"/>
    </source>
</evidence>
<dbReference type="InterPro" id="IPR003660">
    <property type="entry name" value="HAMP_dom"/>
</dbReference>
<keyword evidence="10" id="KW-0902">Two-component regulatory system</keyword>
<evidence type="ECO:0000256" key="10">
    <source>
        <dbReference type="ARBA" id="ARBA00023012"/>
    </source>
</evidence>
<dbReference type="InterPro" id="IPR004358">
    <property type="entry name" value="Sig_transdc_His_kin-like_C"/>
</dbReference>
<dbReference type="Gene3D" id="3.30.565.10">
    <property type="entry name" value="Histidine kinase-like ATPase, C-terminal domain"/>
    <property type="match status" value="1"/>
</dbReference>
<dbReference type="EC" id="2.7.13.3" evidence="3"/>
<accession>A0ABV2M0B1</accession>
<proteinExistence type="predicted"/>
<evidence type="ECO:0000256" key="14">
    <source>
        <dbReference type="SAM" id="Phobius"/>
    </source>
</evidence>
<comment type="catalytic activity">
    <reaction evidence="1">
        <text>ATP + protein L-histidine = ADP + protein N-phospho-L-histidine.</text>
        <dbReference type="EC" id="2.7.13.3"/>
    </reaction>
</comment>
<dbReference type="Pfam" id="PF06580">
    <property type="entry name" value="His_kinase"/>
    <property type="match status" value="1"/>
</dbReference>
<dbReference type="PROSITE" id="PS50885">
    <property type="entry name" value="HAMP"/>
    <property type="match status" value="1"/>
</dbReference>
<name>A0ABV2M0B1_9FIRM</name>
<organism evidence="17 18">
    <name type="scientific">Blautia caecimuris</name>
    <dbReference type="NCBI Taxonomy" id="1796615"/>
    <lineage>
        <taxon>Bacteria</taxon>
        <taxon>Bacillati</taxon>
        <taxon>Bacillota</taxon>
        <taxon>Clostridia</taxon>
        <taxon>Lachnospirales</taxon>
        <taxon>Lachnospiraceae</taxon>
        <taxon>Blautia</taxon>
    </lineage>
</organism>
<dbReference type="Proteomes" id="UP001549106">
    <property type="component" value="Unassembled WGS sequence"/>
</dbReference>
<evidence type="ECO:0000256" key="3">
    <source>
        <dbReference type="ARBA" id="ARBA00012438"/>
    </source>
</evidence>
<keyword evidence="5" id="KW-0597">Phosphoprotein</keyword>
<reference evidence="17 18" key="1">
    <citation type="submission" date="2024-06" db="EMBL/GenBank/DDBJ databases">
        <title>Genomic Encyclopedia of Type Strains, Phase IV (KMG-IV): sequencing the most valuable type-strain genomes for metagenomic binning, comparative biology and taxonomic classification.</title>
        <authorList>
            <person name="Goeker M."/>
        </authorList>
    </citation>
    <scope>NUCLEOTIDE SEQUENCE [LARGE SCALE GENOMIC DNA]</scope>
    <source>
        <strain evidence="17 18">DSM 29492</strain>
    </source>
</reference>
<sequence length="600" mass="68990">MKYIKNKWNQLVGYIKRRDLQFVISASFTLVALIGMVFIGVFLYQSYGRAAKEMMLNDTRQLVNQVEINLNNYLRSMMRISDAMYYNVIKKVDMSKDDISHELNLLYEVNKDSLVSIACFSENGELLGAVPVGNVKNNVDVTQQSWFTSAQNKMENLHFSELHVQNIFENSNGRYYWVVSLSRGVELTTEGKISGGILLVDMNFSGIRQLFTEINSQDMGYVYLINSDGEIIYHPKQNLIFSNMLKENNKVASHYEDGVYEERFLGEDRTVVVKTVGYTGWKIVSVTPTDRLFKDFNRTEIMAVIIIILAVCLMIFANRFVAVRIVKPLKKLENSLKAIGVDQKPEIYIGGSSEIQHLGKTIRSMVDQLRKLTDDIVKEQEEKRKSELDALQSQINPHFLYNTLDSIMWMIESERYQDAVFMVHALGKLFRISLSRGRNIITVGEELQHAGSYLDIQKYRYKNKFTSFFEVEEGIEKYRTIKLIIQPLIENAIYYGMEYMDGEGEIYIRAYTKDQELFIEVEDNGPGMPEEQVAGLLTEESETRSRGSGIGLKNVHQRIQLYFGTEYGLEIESEPDEGTTVRIHLPETEEASSVEKGDRQ</sequence>
<dbReference type="GO" id="GO:0004673">
    <property type="term" value="F:protein histidine kinase activity"/>
    <property type="evidence" value="ECO:0007669"/>
    <property type="project" value="UniProtKB-EC"/>
</dbReference>
<keyword evidence="18" id="KW-1185">Reference proteome</keyword>
<keyword evidence="9 14" id="KW-1133">Transmembrane helix</keyword>
<evidence type="ECO:0000259" key="15">
    <source>
        <dbReference type="PROSITE" id="PS50109"/>
    </source>
</evidence>
<dbReference type="CDD" id="cd12912">
    <property type="entry name" value="PDC2_MCP_like"/>
    <property type="match status" value="1"/>
</dbReference>
<dbReference type="CDD" id="cd06225">
    <property type="entry name" value="HAMP"/>
    <property type="match status" value="1"/>
</dbReference>
<evidence type="ECO:0000256" key="4">
    <source>
        <dbReference type="ARBA" id="ARBA00022475"/>
    </source>
</evidence>
<dbReference type="Pfam" id="PF02518">
    <property type="entry name" value="HATPase_c"/>
    <property type="match status" value="1"/>
</dbReference>
<dbReference type="Gene3D" id="6.10.340.10">
    <property type="match status" value="1"/>
</dbReference>
<evidence type="ECO:0000313" key="18">
    <source>
        <dbReference type="Proteomes" id="UP001549106"/>
    </source>
</evidence>
<feature type="domain" description="Histidine kinase" evidence="15">
    <location>
        <begin position="481"/>
        <end position="589"/>
    </location>
</feature>
<evidence type="ECO:0000256" key="8">
    <source>
        <dbReference type="ARBA" id="ARBA00022777"/>
    </source>
</evidence>
<keyword evidence="11 14" id="KW-0472">Membrane</keyword>
<feature type="transmembrane region" description="Helical" evidence="14">
    <location>
        <begin position="301"/>
        <end position="321"/>
    </location>
</feature>
<dbReference type="PROSITE" id="PS50109">
    <property type="entry name" value="HIS_KIN"/>
    <property type="match status" value="1"/>
</dbReference>
<dbReference type="RefSeq" id="WP_257464318.1">
    <property type="nucleotide sequence ID" value="NZ_BAABXP010000001.1"/>
</dbReference>
<evidence type="ECO:0000256" key="9">
    <source>
        <dbReference type="ARBA" id="ARBA00022989"/>
    </source>
</evidence>
<evidence type="ECO:0000256" key="7">
    <source>
        <dbReference type="ARBA" id="ARBA00022692"/>
    </source>
</evidence>
<feature type="domain" description="HAMP" evidence="16">
    <location>
        <begin position="323"/>
        <end position="374"/>
    </location>
</feature>
<dbReference type="PANTHER" id="PTHR34220">
    <property type="entry name" value="SENSOR HISTIDINE KINASE YPDA"/>
    <property type="match status" value="1"/>
</dbReference>
<dbReference type="InterPro" id="IPR033479">
    <property type="entry name" value="dCache_1"/>
</dbReference>
<comment type="subcellular location">
    <subcellularLocation>
        <location evidence="2">Cell membrane</location>
        <topology evidence="2">Multi-pass membrane protein</topology>
    </subcellularLocation>
</comment>
<dbReference type="Pfam" id="PF00672">
    <property type="entry name" value="HAMP"/>
    <property type="match status" value="1"/>
</dbReference>
<gene>
    <name evidence="17" type="ORF">ABID24_001114</name>
</gene>
<comment type="caution">
    <text evidence="17">The sequence shown here is derived from an EMBL/GenBank/DDBJ whole genome shotgun (WGS) entry which is preliminary data.</text>
</comment>
<evidence type="ECO:0000256" key="6">
    <source>
        <dbReference type="ARBA" id="ARBA00022679"/>
    </source>
</evidence>
<dbReference type="InterPro" id="IPR010559">
    <property type="entry name" value="Sig_transdc_His_kin_internal"/>
</dbReference>
<evidence type="ECO:0000256" key="13">
    <source>
        <dbReference type="SAM" id="MobiDB-lite"/>
    </source>
</evidence>
<evidence type="ECO:0000259" key="16">
    <source>
        <dbReference type="PROSITE" id="PS50885"/>
    </source>
</evidence>
<keyword evidence="4" id="KW-1003">Cell membrane</keyword>
<evidence type="ECO:0000256" key="11">
    <source>
        <dbReference type="ARBA" id="ARBA00023136"/>
    </source>
</evidence>
<evidence type="ECO:0000313" key="17">
    <source>
        <dbReference type="EMBL" id="MET3749879.1"/>
    </source>
</evidence>
<keyword evidence="7 14" id="KW-0812">Transmembrane</keyword>
<protein>
    <recommendedName>
        <fullName evidence="3">histidine kinase</fullName>
        <ecNumber evidence="3">2.7.13.3</ecNumber>
    </recommendedName>
</protein>